<keyword evidence="14" id="KW-0067">ATP-binding</keyword>
<name>A0A381Z4N2_9ZZZZ</name>
<feature type="non-terminal residue" evidence="17">
    <location>
        <position position="1"/>
    </location>
</feature>
<comment type="pathway">
    <text evidence="1">Cofactor biosynthesis; FAD biosynthesis; FAD from FMN: step 1/1.</text>
</comment>
<evidence type="ECO:0000256" key="1">
    <source>
        <dbReference type="ARBA" id="ARBA00004726"/>
    </source>
</evidence>
<keyword evidence="10" id="KW-0548">Nucleotidyltransferase</keyword>
<dbReference type="GO" id="GO:0006747">
    <property type="term" value="P:FAD biosynthetic process"/>
    <property type="evidence" value="ECO:0007669"/>
    <property type="project" value="UniProtKB-UniPathway"/>
</dbReference>
<keyword evidence="8" id="KW-0288">FMN</keyword>
<evidence type="ECO:0000256" key="10">
    <source>
        <dbReference type="ARBA" id="ARBA00022695"/>
    </source>
</evidence>
<dbReference type="PIRSF" id="PIRSF004491">
    <property type="entry name" value="FAD_Synth"/>
    <property type="match status" value="1"/>
</dbReference>
<reference evidence="17" key="1">
    <citation type="submission" date="2018-05" db="EMBL/GenBank/DDBJ databases">
        <authorList>
            <person name="Lanie J.A."/>
            <person name="Ng W.-L."/>
            <person name="Kazmierczak K.M."/>
            <person name="Andrzejewski T.M."/>
            <person name="Davidsen T.M."/>
            <person name="Wayne K.J."/>
            <person name="Tettelin H."/>
            <person name="Glass J.I."/>
            <person name="Rusch D."/>
            <person name="Podicherti R."/>
            <person name="Tsui H.-C.T."/>
            <person name="Winkler M.E."/>
        </authorList>
    </citation>
    <scope>NUCLEOTIDE SEQUENCE</scope>
</reference>
<dbReference type="SMART" id="SM00904">
    <property type="entry name" value="Flavokinase"/>
    <property type="match status" value="1"/>
</dbReference>
<dbReference type="Gene3D" id="2.40.30.30">
    <property type="entry name" value="Riboflavin kinase-like"/>
    <property type="match status" value="1"/>
</dbReference>
<evidence type="ECO:0000256" key="14">
    <source>
        <dbReference type="ARBA" id="ARBA00022840"/>
    </source>
</evidence>
<dbReference type="GO" id="GO:0008531">
    <property type="term" value="F:riboflavin kinase activity"/>
    <property type="evidence" value="ECO:0007669"/>
    <property type="project" value="UniProtKB-EC"/>
</dbReference>
<evidence type="ECO:0000259" key="16">
    <source>
        <dbReference type="SMART" id="SM00904"/>
    </source>
</evidence>
<evidence type="ECO:0000256" key="13">
    <source>
        <dbReference type="ARBA" id="ARBA00022827"/>
    </source>
</evidence>
<evidence type="ECO:0000256" key="7">
    <source>
        <dbReference type="ARBA" id="ARBA00022630"/>
    </source>
</evidence>
<gene>
    <name evidence="17" type="ORF">METZ01_LOCUS136571</name>
</gene>
<sequence length="310" mass="35477">VEIRNISLQSKVDVKLFHLAIGNFDGVHLGHQQIIKTLVKNAKKNDKYAAILSFNPHPRRFFSKDLDRYQIISEDHKKHLLKDLGIDYYFSLHFDQTIANLSPSEFIEKIIVQQLHVDKLIVGYDFRFGKNREGDIVLLQDHAAIHGFALEIIEPIKDAASAEVYSSTGIRKALQSGDVEKANSMLGRAWTMTGKVVHGDKRAGKMNFPTANILPHSQVYPKKGVYAIHAIMDEDLLKGIANFGERPTVDGKKLLLEVNLFDFDRDIYGKQLTVKFLRFIREEKKFDTISLLKDQITEDIHIAKNYHLRK</sequence>
<dbReference type="PANTHER" id="PTHR22749:SF6">
    <property type="entry name" value="RIBOFLAVIN KINASE"/>
    <property type="match status" value="1"/>
</dbReference>
<dbReference type="GO" id="GO:0005524">
    <property type="term" value="F:ATP binding"/>
    <property type="evidence" value="ECO:0007669"/>
    <property type="project" value="UniProtKB-KW"/>
</dbReference>
<dbReference type="NCBIfam" id="NF004160">
    <property type="entry name" value="PRK05627.1-3"/>
    <property type="match status" value="1"/>
</dbReference>
<feature type="domain" description="Riboflavin kinase" evidence="16">
    <location>
        <begin position="185"/>
        <end position="308"/>
    </location>
</feature>
<dbReference type="PANTHER" id="PTHR22749">
    <property type="entry name" value="RIBOFLAVIN KINASE/FMN ADENYLYLTRANSFERASE"/>
    <property type="match status" value="1"/>
</dbReference>
<dbReference type="UniPathway" id="UPA00277">
    <property type="reaction ID" value="UER00407"/>
</dbReference>
<keyword evidence="7" id="KW-0285">Flavoprotein</keyword>
<accession>A0A381Z4N2</accession>
<dbReference type="NCBIfam" id="TIGR00083">
    <property type="entry name" value="ribF"/>
    <property type="match status" value="1"/>
</dbReference>
<evidence type="ECO:0000256" key="5">
    <source>
        <dbReference type="ARBA" id="ARBA00012393"/>
    </source>
</evidence>
<evidence type="ECO:0000256" key="9">
    <source>
        <dbReference type="ARBA" id="ARBA00022679"/>
    </source>
</evidence>
<evidence type="ECO:0000256" key="4">
    <source>
        <dbReference type="ARBA" id="ARBA00012105"/>
    </source>
</evidence>
<keyword evidence="11" id="KW-0547">Nucleotide-binding</keyword>
<dbReference type="EMBL" id="UINC01019784">
    <property type="protein sequence ID" value="SVA83717.1"/>
    <property type="molecule type" value="Genomic_DNA"/>
</dbReference>
<comment type="pathway">
    <text evidence="2">Cofactor biosynthesis; FMN biosynthesis; FMN from riboflavin (ATP route): step 1/1.</text>
</comment>
<dbReference type="Gene3D" id="3.40.50.620">
    <property type="entry name" value="HUPs"/>
    <property type="match status" value="1"/>
</dbReference>
<dbReference type="EC" id="2.7.1.26" evidence="4"/>
<dbReference type="InterPro" id="IPR023465">
    <property type="entry name" value="Riboflavin_kinase_dom_sf"/>
</dbReference>
<dbReference type="Pfam" id="PF01687">
    <property type="entry name" value="Flavokinase"/>
    <property type="match status" value="1"/>
</dbReference>
<keyword evidence="9" id="KW-0808">Transferase</keyword>
<dbReference type="SUPFAM" id="SSF82114">
    <property type="entry name" value="Riboflavin kinase-like"/>
    <property type="match status" value="1"/>
</dbReference>
<dbReference type="CDD" id="cd02064">
    <property type="entry name" value="FAD_synthetase_N"/>
    <property type="match status" value="1"/>
</dbReference>
<evidence type="ECO:0000256" key="15">
    <source>
        <dbReference type="ARBA" id="ARBA00023268"/>
    </source>
</evidence>
<dbReference type="InterPro" id="IPR015864">
    <property type="entry name" value="FAD_synthase"/>
</dbReference>
<evidence type="ECO:0000256" key="2">
    <source>
        <dbReference type="ARBA" id="ARBA00005201"/>
    </source>
</evidence>
<keyword evidence="13" id="KW-0274">FAD</keyword>
<dbReference type="Pfam" id="PF06574">
    <property type="entry name" value="FAD_syn"/>
    <property type="match status" value="1"/>
</dbReference>
<dbReference type="InterPro" id="IPR002606">
    <property type="entry name" value="Riboflavin_kinase_bac"/>
</dbReference>
<dbReference type="InterPro" id="IPR014729">
    <property type="entry name" value="Rossmann-like_a/b/a_fold"/>
</dbReference>
<evidence type="ECO:0000256" key="3">
    <source>
        <dbReference type="ARBA" id="ARBA00010214"/>
    </source>
</evidence>
<dbReference type="AlphaFoldDB" id="A0A381Z4N2"/>
<protein>
    <recommendedName>
        <fullName evidence="6">Bifunctional riboflavin kinase/FMN adenylyltransferase</fullName>
        <ecNumber evidence="4">2.7.1.26</ecNumber>
        <ecNumber evidence="5">2.7.7.2</ecNumber>
    </recommendedName>
</protein>
<dbReference type="GO" id="GO:0003919">
    <property type="term" value="F:FMN adenylyltransferase activity"/>
    <property type="evidence" value="ECO:0007669"/>
    <property type="project" value="UniProtKB-EC"/>
</dbReference>
<dbReference type="NCBIfam" id="NF004162">
    <property type="entry name" value="PRK05627.1-5"/>
    <property type="match status" value="1"/>
</dbReference>
<dbReference type="FunFam" id="3.40.50.620:FF:000021">
    <property type="entry name" value="Riboflavin biosynthesis protein"/>
    <property type="match status" value="1"/>
</dbReference>
<proteinExistence type="inferred from homology"/>
<keyword evidence="12" id="KW-0418">Kinase</keyword>
<organism evidence="17">
    <name type="scientific">marine metagenome</name>
    <dbReference type="NCBI Taxonomy" id="408172"/>
    <lineage>
        <taxon>unclassified sequences</taxon>
        <taxon>metagenomes</taxon>
        <taxon>ecological metagenomes</taxon>
    </lineage>
</organism>
<evidence type="ECO:0000256" key="11">
    <source>
        <dbReference type="ARBA" id="ARBA00022741"/>
    </source>
</evidence>
<evidence type="ECO:0000313" key="17">
    <source>
        <dbReference type="EMBL" id="SVA83717.1"/>
    </source>
</evidence>
<dbReference type="GO" id="GO:0009231">
    <property type="term" value="P:riboflavin biosynthetic process"/>
    <property type="evidence" value="ECO:0007669"/>
    <property type="project" value="InterPro"/>
</dbReference>
<dbReference type="InterPro" id="IPR015865">
    <property type="entry name" value="Riboflavin_kinase_bac/euk"/>
</dbReference>
<comment type="similarity">
    <text evidence="3">Belongs to the RibF family.</text>
</comment>
<evidence type="ECO:0000256" key="6">
    <source>
        <dbReference type="ARBA" id="ARBA00018483"/>
    </source>
</evidence>
<dbReference type="GO" id="GO:0009398">
    <property type="term" value="P:FMN biosynthetic process"/>
    <property type="evidence" value="ECO:0007669"/>
    <property type="project" value="UniProtKB-UniPathway"/>
</dbReference>
<keyword evidence="15" id="KW-0511">Multifunctional enzyme</keyword>
<dbReference type="InterPro" id="IPR023468">
    <property type="entry name" value="Riboflavin_kinase"/>
</dbReference>
<evidence type="ECO:0000256" key="12">
    <source>
        <dbReference type="ARBA" id="ARBA00022777"/>
    </source>
</evidence>
<dbReference type="EC" id="2.7.7.2" evidence="5"/>
<dbReference type="SUPFAM" id="SSF52374">
    <property type="entry name" value="Nucleotidylyl transferase"/>
    <property type="match status" value="1"/>
</dbReference>
<dbReference type="UniPathway" id="UPA00276">
    <property type="reaction ID" value="UER00406"/>
</dbReference>
<evidence type="ECO:0000256" key="8">
    <source>
        <dbReference type="ARBA" id="ARBA00022643"/>
    </source>
</evidence>